<sequence>MLHRCVYHDRTPTRQQNMSEAAAVEKASPLPIACWTIRHDCSSKKHSNLGKDQFALILKLTSRHHNIYIWNLPKSESNLMLYYTFTKLRKHIILNTIETTVGRCRGIIAISIESFFPKAILFGSDIEKIKTVLHISKSLLSSVKSWFFNLDYSPSDSCLREMFSMLNEDLIIRYLRFRRKMVNGQWPMGSTKNCVSLKRYTLFMWTCGTISDTYSKQRSKI</sequence>
<dbReference type="EMBL" id="VYZN01000031">
    <property type="protein sequence ID" value="KAE9533808.1"/>
    <property type="molecule type" value="Genomic_DNA"/>
</dbReference>
<comment type="caution">
    <text evidence="1">The sequence shown here is derived from an EMBL/GenBank/DDBJ whole genome shotgun (WGS) entry which is preliminary data.</text>
</comment>
<dbReference type="Proteomes" id="UP000475862">
    <property type="component" value="Unassembled WGS sequence"/>
</dbReference>
<evidence type="ECO:0000313" key="2">
    <source>
        <dbReference type="Proteomes" id="UP000475862"/>
    </source>
</evidence>
<gene>
    <name evidence="1" type="ORF">AGLY_008887</name>
</gene>
<name>A0A6G0TL79_APHGL</name>
<evidence type="ECO:0008006" key="3">
    <source>
        <dbReference type="Google" id="ProtNLM"/>
    </source>
</evidence>
<organism evidence="1 2">
    <name type="scientific">Aphis glycines</name>
    <name type="common">Soybean aphid</name>
    <dbReference type="NCBI Taxonomy" id="307491"/>
    <lineage>
        <taxon>Eukaryota</taxon>
        <taxon>Metazoa</taxon>
        <taxon>Ecdysozoa</taxon>
        <taxon>Arthropoda</taxon>
        <taxon>Hexapoda</taxon>
        <taxon>Insecta</taxon>
        <taxon>Pterygota</taxon>
        <taxon>Neoptera</taxon>
        <taxon>Paraneoptera</taxon>
        <taxon>Hemiptera</taxon>
        <taxon>Sternorrhyncha</taxon>
        <taxon>Aphidomorpha</taxon>
        <taxon>Aphidoidea</taxon>
        <taxon>Aphididae</taxon>
        <taxon>Aphidini</taxon>
        <taxon>Aphis</taxon>
        <taxon>Aphis</taxon>
    </lineage>
</organism>
<dbReference type="AlphaFoldDB" id="A0A6G0TL79"/>
<proteinExistence type="predicted"/>
<protein>
    <recommendedName>
        <fullName evidence="3">Reverse transcriptase domain-containing protein</fullName>
    </recommendedName>
</protein>
<accession>A0A6G0TL79</accession>
<evidence type="ECO:0000313" key="1">
    <source>
        <dbReference type="EMBL" id="KAE9533808.1"/>
    </source>
</evidence>
<reference evidence="1 2" key="1">
    <citation type="submission" date="2019-08" db="EMBL/GenBank/DDBJ databases">
        <title>The genome of the soybean aphid Biotype 1, its phylome, world population structure and adaptation to the North American continent.</title>
        <authorList>
            <person name="Giordano R."/>
            <person name="Donthu R.K."/>
            <person name="Hernandez A.G."/>
            <person name="Wright C.L."/>
            <person name="Zimin A.V."/>
        </authorList>
    </citation>
    <scope>NUCLEOTIDE SEQUENCE [LARGE SCALE GENOMIC DNA]</scope>
    <source>
        <tissue evidence="1">Whole aphids</tissue>
    </source>
</reference>
<keyword evidence="2" id="KW-1185">Reference proteome</keyword>